<reference evidence="3" key="1">
    <citation type="submission" date="2020-09" db="EMBL/GenBank/DDBJ databases">
        <authorList>
            <person name="Kikuchi T."/>
        </authorList>
    </citation>
    <scope>NUCLEOTIDE SEQUENCE</scope>
    <source>
        <strain evidence="3">SH1</strain>
    </source>
</reference>
<dbReference type="FunFam" id="3.40.50.720:FF:000084">
    <property type="entry name" value="Short-chain dehydrogenase reductase"/>
    <property type="match status" value="1"/>
</dbReference>
<dbReference type="Proteomes" id="UP000614601">
    <property type="component" value="Unassembled WGS sequence"/>
</dbReference>
<evidence type="ECO:0000256" key="1">
    <source>
        <dbReference type="ARBA" id="ARBA00006484"/>
    </source>
</evidence>
<dbReference type="Gene3D" id="3.40.50.720">
    <property type="entry name" value="NAD(P)-binding Rossmann-like Domain"/>
    <property type="match status" value="1"/>
</dbReference>
<evidence type="ECO:0000256" key="2">
    <source>
        <dbReference type="ARBA" id="ARBA00023002"/>
    </source>
</evidence>
<dbReference type="InterPro" id="IPR036291">
    <property type="entry name" value="NAD(P)-bd_dom_sf"/>
</dbReference>
<dbReference type="SUPFAM" id="SSF51735">
    <property type="entry name" value="NAD(P)-binding Rossmann-fold domains"/>
    <property type="match status" value="1"/>
</dbReference>
<evidence type="ECO:0000313" key="3">
    <source>
        <dbReference type="EMBL" id="CAD5205553.1"/>
    </source>
</evidence>
<dbReference type="PANTHER" id="PTHR24321:SF8">
    <property type="entry name" value="ESTRADIOL 17-BETA-DEHYDROGENASE 8-RELATED"/>
    <property type="match status" value="1"/>
</dbReference>
<dbReference type="OrthoDB" id="294295at2759"/>
<dbReference type="GO" id="GO:0016491">
    <property type="term" value="F:oxidoreductase activity"/>
    <property type="evidence" value="ECO:0007669"/>
    <property type="project" value="UniProtKB-KW"/>
</dbReference>
<dbReference type="InterPro" id="IPR002347">
    <property type="entry name" value="SDR_fam"/>
</dbReference>
<comment type="similarity">
    <text evidence="1">Belongs to the short-chain dehydrogenases/reductases (SDR) family.</text>
</comment>
<dbReference type="Proteomes" id="UP000783686">
    <property type="component" value="Unassembled WGS sequence"/>
</dbReference>
<organism evidence="3 4">
    <name type="scientific">Bursaphelenchus okinawaensis</name>
    <dbReference type="NCBI Taxonomy" id="465554"/>
    <lineage>
        <taxon>Eukaryota</taxon>
        <taxon>Metazoa</taxon>
        <taxon>Ecdysozoa</taxon>
        <taxon>Nematoda</taxon>
        <taxon>Chromadorea</taxon>
        <taxon>Rhabditida</taxon>
        <taxon>Tylenchina</taxon>
        <taxon>Tylenchomorpha</taxon>
        <taxon>Aphelenchoidea</taxon>
        <taxon>Aphelenchoididae</taxon>
        <taxon>Bursaphelenchus</taxon>
    </lineage>
</organism>
<dbReference type="EMBL" id="CAJFDH010000001">
    <property type="protein sequence ID" value="CAD5205553.1"/>
    <property type="molecule type" value="Genomic_DNA"/>
</dbReference>
<dbReference type="Pfam" id="PF13561">
    <property type="entry name" value="adh_short_C2"/>
    <property type="match status" value="1"/>
</dbReference>
<gene>
    <name evidence="3" type="ORF">BOKJ2_LOCUS237</name>
</gene>
<accession>A0A811JQL6</accession>
<dbReference type="AlphaFoldDB" id="A0A811JQL6"/>
<dbReference type="PANTHER" id="PTHR24321">
    <property type="entry name" value="DEHYDROGENASES, SHORT CHAIN"/>
    <property type="match status" value="1"/>
</dbReference>
<keyword evidence="2" id="KW-0560">Oxidoreductase</keyword>
<keyword evidence="4" id="KW-1185">Reference proteome</keyword>
<sequence length="254" mass="27005">MVDFVGLKGKNVVITGAAQGIGAATAKKFAELGANVVLVDINEQALNSTVQTIQQEFPSIKVVPSVLNVSQKANVDELVKNIEKILPEGMDVVVNNAGTISKGVYIDVTEEDFVRVMNNNLMSTHFVSQAFSRQAIQLNKPLSIVNISSLATTSGQPNIASYIASKSAIEGLTKGLAKELGKHKIRVNAVKPGVIDTPINQQIPAQYKQMFLMQTPLDRVGEAEEVANCVAFLASDASSFVTGAMLDISGGLSF</sequence>
<evidence type="ECO:0000313" key="4">
    <source>
        <dbReference type="Proteomes" id="UP000614601"/>
    </source>
</evidence>
<dbReference type="PRINTS" id="PR00081">
    <property type="entry name" value="GDHRDH"/>
</dbReference>
<dbReference type="PRINTS" id="PR00080">
    <property type="entry name" value="SDRFAMILY"/>
</dbReference>
<proteinExistence type="inferred from homology"/>
<protein>
    <submittedName>
        <fullName evidence="3">Uncharacterized protein</fullName>
    </submittedName>
</protein>
<name>A0A811JQL6_9BILA</name>
<dbReference type="CDD" id="cd05233">
    <property type="entry name" value="SDR_c"/>
    <property type="match status" value="1"/>
</dbReference>
<dbReference type="EMBL" id="CAJFCW020000001">
    <property type="protein sequence ID" value="CAG9078032.1"/>
    <property type="molecule type" value="Genomic_DNA"/>
</dbReference>
<comment type="caution">
    <text evidence="3">The sequence shown here is derived from an EMBL/GenBank/DDBJ whole genome shotgun (WGS) entry which is preliminary data.</text>
</comment>